<feature type="domain" description="HTH cro/C1-type" evidence="4">
    <location>
        <begin position="19"/>
        <end position="76"/>
    </location>
</feature>
<comment type="caution">
    <text evidence="5">The sequence shown here is derived from an EMBL/GenBank/DDBJ whole genome shotgun (WGS) entry which is preliminary data.</text>
</comment>
<sequence length="250" mass="27759">MKPDLKTLESWQLDDAARLKALLLAREPKISQAEFGLQFDIGSQGMVWQYVAGRRPLNIKAATAFARGLAVPVDAFSPTIAAQIAEASRSVAGMDMPEAQPVTDDDDLAPPSVPIELVSLHLQAGIDGIETVPLYEENGQHHVPRQWLEENDLSPRALLAIKIKGDSMQPMMYEGDIVVINTKDKARKAGGVFAMNYNGQAVIKRLVYQRREWFLASENPAFRPEPCKGADCFVIGRIVRFDARNFKDRL</sequence>
<keyword evidence="5" id="KW-0378">Hydrolase</keyword>
<dbReference type="InterPro" id="IPR036286">
    <property type="entry name" value="LexA/Signal_pep-like_sf"/>
</dbReference>
<gene>
    <name evidence="5" type="primary">lexA_2</name>
    <name evidence="5" type="ORF">DUPY_39630</name>
</gene>
<reference evidence="6" key="1">
    <citation type="journal article" date="2016" name="Front. Microbiol.">
        <title>Molecular Keys to the Janthinobacterium and Duganella spp. Interaction with the Plant Pathogen Fusarium graminearum.</title>
        <authorList>
            <person name="Haack F.S."/>
            <person name="Poehlein A."/>
            <person name="Kroger C."/>
            <person name="Voigt C.A."/>
            <person name="Piepenbring M."/>
            <person name="Bode H.B."/>
            <person name="Daniel R."/>
            <person name="Schafer W."/>
            <person name="Streit W.R."/>
        </authorList>
    </citation>
    <scope>NUCLEOTIDE SEQUENCE [LARGE SCALE GENOMIC DNA]</scope>
    <source>
        <strain evidence="6">T54</strain>
    </source>
</reference>
<dbReference type="InterPro" id="IPR039418">
    <property type="entry name" value="LexA-like"/>
</dbReference>
<proteinExistence type="predicted"/>
<dbReference type="PROSITE" id="PS50943">
    <property type="entry name" value="HTH_CROC1"/>
    <property type="match status" value="1"/>
</dbReference>
<evidence type="ECO:0000313" key="6">
    <source>
        <dbReference type="Proteomes" id="UP000175989"/>
    </source>
</evidence>
<evidence type="ECO:0000313" key="5">
    <source>
        <dbReference type="EMBL" id="OEZ96326.1"/>
    </source>
</evidence>
<protein>
    <submittedName>
        <fullName evidence="5">LexA repressor</fullName>
        <ecNumber evidence="5">3.4.21.88</ecNumber>
    </submittedName>
</protein>
<evidence type="ECO:0000256" key="3">
    <source>
        <dbReference type="ARBA" id="ARBA00023163"/>
    </source>
</evidence>
<dbReference type="AlphaFoldDB" id="A0A1E7WDZ2"/>
<keyword evidence="1" id="KW-0805">Transcription regulation</keyword>
<keyword evidence="3" id="KW-0804">Transcription</keyword>
<accession>A0A1E7WDZ2</accession>
<dbReference type="OrthoDB" id="9788236at2"/>
<dbReference type="PATRIC" id="fig|762836.4.peg.4085"/>
<name>A0A1E7WDZ2_9BURK</name>
<dbReference type="CDD" id="cd06529">
    <property type="entry name" value="S24_LexA-like"/>
    <property type="match status" value="1"/>
</dbReference>
<dbReference type="PANTHER" id="PTHR40661:SF1">
    <property type="entry name" value="HTH CRO_C1-TYPE DOMAIN-CONTAINING PROTEIN"/>
    <property type="match status" value="1"/>
</dbReference>
<dbReference type="Gene3D" id="1.10.260.40">
    <property type="entry name" value="lambda repressor-like DNA-binding domains"/>
    <property type="match status" value="1"/>
</dbReference>
<evidence type="ECO:0000259" key="4">
    <source>
        <dbReference type="PROSITE" id="PS50943"/>
    </source>
</evidence>
<dbReference type="GO" id="GO:0003677">
    <property type="term" value="F:DNA binding"/>
    <property type="evidence" value="ECO:0007669"/>
    <property type="project" value="UniProtKB-KW"/>
</dbReference>
<dbReference type="InterPro" id="IPR010982">
    <property type="entry name" value="Lambda_DNA-bd_dom_sf"/>
</dbReference>
<dbReference type="GO" id="GO:0004252">
    <property type="term" value="F:serine-type endopeptidase activity"/>
    <property type="evidence" value="ECO:0007669"/>
    <property type="project" value="UniProtKB-EC"/>
</dbReference>
<dbReference type="SUPFAM" id="SSF47413">
    <property type="entry name" value="lambda repressor-like DNA-binding domains"/>
    <property type="match status" value="1"/>
</dbReference>
<dbReference type="PANTHER" id="PTHR40661">
    <property type="match status" value="1"/>
</dbReference>
<dbReference type="Gene3D" id="2.10.109.10">
    <property type="entry name" value="Umud Fragment, subunit A"/>
    <property type="match status" value="1"/>
</dbReference>
<dbReference type="SUPFAM" id="SSF51306">
    <property type="entry name" value="LexA/Signal peptidase"/>
    <property type="match status" value="1"/>
</dbReference>
<evidence type="ECO:0000256" key="2">
    <source>
        <dbReference type="ARBA" id="ARBA00023125"/>
    </source>
</evidence>
<dbReference type="EC" id="3.4.21.88" evidence="5"/>
<organism evidence="5 6">
    <name type="scientific">Duganella phyllosphaerae</name>
    <dbReference type="NCBI Taxonomy" id="762836"/>
    <lineage>
        <taxon>Bacteria</taxon>
        <taxon>Pseudomonadati</taxon>
        <taxon>Pseudomonadota</taxon>
        <taxon>Betaproteobacteria</taxon>
        <taxon>Burkholderiales</taxon>
        <taxon>Oxalobacteraceae</taxon>
        <taxon>Telluria group</taxon>
        <taxon>Duganella</taxon>
    </lineage>
</organism>
<dbReference type="Proteomes" id="UP000175989">
    <property type="component" value="Unassembled WGS sequence"/>
</dbReference>
<dbReference type="InterPro" id="IPR001387">
    <property type="entry name" value="Cro/C1-type_HTH"/>
</dbReference>
<dbReference type="InterPro" id="IPR015927">
    <property type="entry name" value="Peptidase_S24_S26A/B/C"/>
</dbReference>
<keyword evidence="6" id="KW-1185">Reference proteome</keyword>
<dbReference type="EMBL" id="LROM01000111">
    <property type="protein sequence ID" value="OEZ96326.1"/>
    <property type="molecule type" value="Genomic_DNA"/>
</dbReference>
<dbReference type="Pfam" id="PF00717">
    <property type="entry name" value="Peptidase_S24"/>
    <property type="match status" value="1"/>
</dbReference>
<evidence type="ECO:0000256" key="1">
    <source>
        <dbReference type="ARBA" id="ARBA00023015"/>
    </source>
</evidence>
<keyword evidence="2" id="KW-0238">DNA-binding</keyword>